<keyword evidence="11" id="KW-0539">Nucleus</keyword>
<feature type="region of interest" description="Disordered" evidence="15">
    <location>
        <begin position="634"/>
        <end position="709"/>
    </location>
</feature>
<evidence type="ECO:0000256" key="15">
    <source>
        <dbReference type="SAM" id="MobiDB-lite"/>
    </source>
</evidence>
<keyword evidence="7" id="KW-0832">Ubl conjugation</keyword>
<dbReference type="Gene3D" id="2.20.70.10">
    <property type="match status" value="3"/>
</dbReference>
<feature type="region of interest" description="Disordered" evidence="15">
    <location>
        <begin position="1121"/>
        <end position="1144"/>
    </location>
</feature>
<dbReference type="AlphaFoldDB" id="A0AAJ7WTJ5"/>
<dbReference type="Proteomes" id="UP001318040">
    <property type="component" value="Chromosome 11"/>
</dbReference>
<dbReference type="FunFam" id="1.10.10.440:FF:000005">
    <property type="entry name" value="Transcription elongation regulator 1 (CA150)"/>
    <property type="match status" value="1"/>
</dbReference>
<evidence type="ECO:0000313" key="18">
    <source>
        <dbReference type="Proteomes" id="UP001318040"/>
    </source>
</evidence>
<dbReference type="InterPro" id="IPR036517">
    <property type="entry name" value="FF_domain_sf"/>
</dbReference>
<dbReference type="PROSITE" id="PS50020">
    <property type="entry name" value="WW_DOMAIN_2"/>
    <property type="match status" value="3"/>
</dbReference>
<feature type="compositionally biased region" description="Pro residues" evidence="15">
    <location>
        <begin position="61"/>
        <end position="86"/>
    </location>
</feature>
<feature type="domain" description="FF" evidence="17">
    <location>
        <begin position="706"/>
        <end position="759"/>
    </location>
</feature>
<dbReference type="Gene3D" id="1.10.10.440">
    <property type="entry name" value="FF domain"/>
    <property type="match status" value="6"/>
</dbReference>
<dbReference type="SMART" id="SM00456">
    <property type="entry name" value="WW"/>
    <property type="match status" value="3"/>
</dbReference>
<sequence length="1144" mass="126746">MADFVAARATSGAPSLNAQMQGDAASSGPGDDAAAAAGRAGVGGNAAPGVANAGPRMLQPPRFPSVPPPGGPPPSGLPPGGPPLTGPPGAGIRSGPPPPLLQGPPPPFGMVRGMHPFARSPFDPNMPPMTPPGGMHPPHMPPPPPHLQRPPFMGHPGMAVPPGMLFPPGVIPGGARVPTSLAAANQTQTSTQPQTQPQNVVTQAPGTTTSVGQTSAPSHAPGLVATSAMVLNAAVEEIWVENKTPDGKAYFYNARTRESRWTKPDGVKVVQQSELPMVMEALASQVAAAGQVSAVNRATAAGQEQAGVQQNQALHHQPASTAANTASPSMSRPAVGTSSSHVPSALLPTPAQQGLLPTPSGNAPPGLLPTPNSSPTASAAGSNTARASSVQTTASQTGNQTGIAITHTVSGLSAQTGTPTRATLSVVAPPMPTFPPGLVPPFRIPIPGMHLPLPVFYNPVGGIGLIAGMPPPLVPMMPPPVAVAVAISTPQGLVLPQPSAEWTEHKTADGRTYYYNIRTLESTWEKPAELREKEKKAQEKDAEKKEQSPKEKDGEDMEVDGEKTEKLEVKQPEPQQEELTEEERAAQKAKPIATTAVPGTPWCVVWTGDERVFFFNPTTRLSMWERPEELVERADVDRIIQSPPHKQGREPEKPPEKEEKPKVEEPKPLEEENKAKKRKLEEPEPEKEASMEAEIRAARERATLPQETRSQQFSEMLLQRGVSAFSTWEKELHKVVFDPRYLLLNPKERKQAFDEFVKVRAEEERKERKNKMMQIKDDFKKLLEDTKVTSRSNFSEFAAKFGKESRFKAVEKMKDREALFVEFVTALKKKEKESAKSKMEKVRGDYFGLLMEQHLDGQSRWTKARERMEGDTRFQAVESSGQREEWFRQHVEKLAKAGDSERERELERQARTEASLREREREVQKARSEQTREIDREREQHKREEAIQHFKALLSDMVRSSEVNWDDTRRSLRKDHRWELASLLDRSEKEKLFKEHVDALSKRKKEQFKQLLDETSEITLTSTWREVRKLIKEDPRCSKFSSSDRKKEREFDEYIKEKMVAAKAEFRNLLKETKFITYRSRRMIEDTEHLRDIEKVLQNDKRYLVLECASDERRKMILSYVEDLDRRGPPPPPTASEPTRRSNK</sequence>
<feature type="domain" description="FF" evidence="17">
    <location>
        <begin position="1058"/>
        <end position="1123"/>
    </location>
</feature>
<dbReference type="InterPro" id="IPR045148">
    <property type="entry name" value="TCRG1-like"/>
</dbReference>
<dbReference type="KEGG" id="pmrn:116941321"/>
<dbReference type="FunFam" id="1.10.10.440:FF:000008">
    <property type="entry name" value="Transcription elongation regulator 1 (CA150)"/>
    <property type="match status" value="1"/>
</dbReference>
<proteinExistence type="predicted"/>
<feature type="compositionally biased region" description="Pro residues" evidence="15">
    <location>
        <begin position="95"/>
        <end position="108"/>
    </location>
</feature>
<dbReference type="CDD" id="cd00201">
    <property type="entry name" value="WW"/>
    <property type="match status" value="3"/>
</dbReference>
<feature type="compositionally biased region" description="Basic and acidic residues" evidence="15">
    <location>
        <begin position="560"/>
        <end position="571"/>
    </location>
</feature>
<dbReference type="Pfam" id="PF00397">
    <property type="entry name" value="WW"/>
    <property type="match status" value="2"/>
</dbReference>
<dbReference type="InterPro" id="IPR001202">
    <property type="entry name" value="WW_dom"/>
</dbReference>
<dbReference type="FunFam" id="1.10.10.440:FF:000006">
    <property type="entry name" value="Transcription elongation regulator 1 (CA150)"/>
    <property type="match status" value="1"/>
</dbReference>
<reference evidence="19" key="1">
    <citation type="submission" date="2025-08" db="UniProtKB">
        <authorList>
            <consortium name="RefSeq"/>
        </authorList>
    </citation>
    <scope>IDENTIFICATION</scope>
    <source>
        <tissue evidence="19">Sperm</tissue>
    </source>
</reference>
<dbReference type="Pfam" id="PF01846">
    <property type="entry name" value="FF"/>
    <property type="match status" value="6"/>
</dbReference>
<evidence type="ECO:0000256" key="14">
    <source>
        <dbReference type="ARBA" id="ARBA00078981"/>
    </source>
</evidence>
<evidence type="ECO:0000313" key="19">
    <source>
        <dbReference type="RefSeq" id="XP_032808163.1"/>
    </source>
</evidence>
<dbReference type="GO" id="GO:0003712">
    <property type="term" value="F:transcription coregulator activity"/>
    <property type="evidence" value="ECO:0007669"/>
    <property type="project" value="TreeGrafter"/>
</dbReference>
<dbReference type="Pfam" id="PF23517">
    <property type="entry name" value="WW_TCERG1"/>
    <property type="match status" value="1"/>
</dbReference>
<feature type="compositionally biased region" description="Polar residues" evidence="15">
    <location>
        <begin position="205"/>
        <end position="217"/>
    </location>
</feature>
<dbReference type="PANTHER" id="PTHR15377:SF7">
    <property type="entry name" value="TRANSCRIPTION ELONGATION REGULATOR 1"/>
    <property type="match status" value="1"/>
</dbReference>
<evidence type="ECO:0000256" key="6">
    <source>
        <dbReference type="ARBA" id="ARBA00022737"/>
    </source>
</evidence>
<dbReference type="RefSeq" id="XP_032808163.1">
    <property type="nucleotide sequence ID" value="XM_032952272.1"/>
</dbReference>
<feature type="region of interest" description="Disordered" evidence="15">
    <location>
        <begin position="528"/>
        <end position="593"/>
    </location>
</feature>
<evidence type="ECO:0000256" key="5">
    <source>
        <dbReference type="ARBA" id="ARBA00022553"/>
    </source>
</evidence>
<feature type="domain" description="FF" evidence="17">
    <location>
        <begin position="943"/>
        <end position="999"/>
    </location>
</feature>
<feature type="domain" description="FF" evidence="17">
    <location>
        <begin position="771"/>
        <end position="826"/>
    </location>
</feature>
<evidence type="ECO:0000256" key="10">
    <source>
        <dbReference type="ARBA" id="ARBA00023163"/>
    </source>
</evidence>
<feature type="domain" description="WW" evidence="16">
    <location>
        <begin position="233"/>
        <end position="266"/>
    </location>
</feature>
<evidence type="ECO:0000259" key="17">
    <source>
        <dbReference type="PROSITE" id="PS51676"/>
    </source>
</evidence>
<feature type="domain" description="FF" evidence="17">
    <location>
        <begin position="1000"/>
        <end position="1057"/>
    </location>
</feature>
<keyword evidence="3" id="KW-0678">Repressor</keyword>
<feature type="region of interest" description="Disordered" evidence="15">
    <location>
        <begin position="184"/>
        <end position="217"/>
    </location>
</feature>
<evidence type="ECO:0000256" key="3">
    <source>
        <dbReference type="ARBA" id="ARBA00022491"/>
    </source>
</evidence>
<protein>
    <recommendedName>
        <fullName evidence="12">Transcription elongation regulator 1</fullName>
    </recommendedName>
    <alternativeName>
        <fullName evidence="14">TATA box-binding protein-associated factor 2S</fullName>
    </alternativeName>
    <alternativeName>
        <fullName evidence="13">Transcription factor CA150</fullName>
    </alternativeName>
</protein>
<dbReference type="GO" id="GO:0070063">
    <property type="term" value="F:RNA polymerase binding"/>
    <property type="evidence" value="ECO:0007669"/>
    <property type="project" value="InterPro"/>
</dbReference>
<evidence type="ECO:0000256" key="13">
    <source>
        <dbReference type="ARBA" id="ARBA00075955"/>
    </source>
</evidence>
<feature type="region of interest" description="Disordered" evidence="15">
    <location>
        <begin position="303"/>
        <end position="398"/>
    </location>
</feature>
<feature type="compositionally biased region" description="Low complexity" evidence="15">
    <location>
        <begin position="22"/>
        <end position="39"/>
    </location>
</feature>
<evidence type="ECO:0000256" key="7">
    <source>
        <dbReference type="ARBA" id="ARBA00022843"/>
    </source>
</evidence>
<feature type="compositionally biased region" description="Basic and acidic residues" evidence="15">
    <location>
        <begin position="647"/>
        <end position="702"/>
    </location>
</feature>
<evidence type="ECO:0000256" key="1">
    <source>
        <dbReference type="ARBA" id="ARBA00004123"/>
    </source>
</evidence>
<feature type="domain" description="WW" evidence="16">
    <location>
        <begin position="496"/>
        <end position="529"/>
    </location>
</feature>
<dbReference type="PANTHER" id="PTHR15377">
    <property type="entry name" value="TRANSCRIPTION ELONGATION REGULATOR 1"/>
    <property type="match status" value="1"/>
</dbReference>
<dbReference type="InterPro" id="IPR057565">
    <property type="entry name" value="WW_TCRG1_3rd"/>
</dbReference>
<evidence type="ECO:0000256" key="9">
    <source>
        <dbReference type="ARBA" id="ARBA00023054"/>
    </source>
</evidence>
<evidence type="ECO:0000256" key="2">
    <source>
        <dbReference type="ARBA" id="ARBA00022481"/>
    </source>
</evidence>
<gene>
    <name evidence="19" type="primary">TCERG1</name>
</gene>
<dbReference type="FunFam" id="2.20.70.10:FF:000010">
    <property type="entry name" value="Transcription elongation regulator 1 (CA150)"/>
    <property type="match status" value="1"/>
</dbReference>
<keyword evidence="9" id="KW-0175">Coiled coil</keyword>
<comment type="subcellular location">
    <subcellularLocation>
        <location evidence="1">Nucleus</location>
    </subcellularLocation>
</comment>
<feature type="compositionally biased region" description="Low complexity" evidence="15">
    <location>
        <begin position="318"/>
        <end position="331"/>
    </location>
</feature>
<accession>A0AAJ7WTJ5</accession>
<dbReference type="GeneID" id="116941321"/>
<dbReference type="GO" id="GO:0005634">
    <property type="term" value="C:nucleus"/>
    <property type="evidence" value="ECO:0007669"/>
    <property type="project" value="UniProtKB-SubCell"/>
</dbReference>
<dbReference type="SUPFAM" id="SSF51045">
    <property type="entry name" value="WW domain"/>
    <property type="match status" value="3"/>
</dbReference>
<keyword evidence="18" id="KW-1185">Reference proteome</keyword>
<organism evidence="18 19">
    <name type="scientific">Petromyzon marinus</name>
    <name type="common">Sea lamprey</name>
    <dbReference type="NCBI Taxonomy" id="7757"/>
    <lineage>
        <taxon>Eukaryota</taxon>
        <taxon>Metazoa</taxon>
        <taxon>Chordata</taxon>
        <taxon>Craniata</taxon>
        <taxon>Vertebrata</taxon>
        <taxon>Cyclostomata</taxon>
        <taxon>Hyperoartia</taxon>
        <taxon>Petromyzontiformes</taxon>
        <taxon>Petromyzontidae</taxon>
        <taxon>Petromyzon</taxon>
    </lineage>
</organism>
<feature type="domain" description="WW" evidence="16">
    <location>
        <begin position="600"/>
        <end position="629"/>
    </location>
</feature>
<dbReference type="SMART" id="SM00441">
    <property type="entry name" value="FF"/>
    <property type="match status" value="6"/>
</dbReference>
<dbReference type="InterPro" id="IPR002713">
    <property type="entry name" value="FF_domain"/>
</dbReference>
<dbReference type="PROSITE" id="PS01159">
    <property type="entry name" value="WW_DOMAIN_1"/>
    <property type="match status" value="2"/>
</dbReference>
<dbReference type="PROSITE" id="PS51676">
    <property type="entry name" value="FF"/>
    <property type="match status" value="5"/>
</dbReference>
<feature type="compositionally biased region" description="Basic and acidic residues" evidence="15">
    <location>
        <begin position="528"/>
        <end position="553"/>
    </location>
</feature>
<keyword evidence="8" id="KW-0805">Transcription regulation</keyword>
<keyword evidence="2" id="KW-0488">Methylation</keyword>
<name>A0AAJ7WTJ5_PETMA</name>
<feature type="compositionally biased region" description="Low complexity" evidence="15">
    <location>
        <begin position="47"/>
        <end position="56"/>
    </location>
</feature>
<evidence type="ECO:0000256" key="8">
    <source>
        <dbReference type="ARBA" id="ARBA00023015"/>
    </source>
</evidence>
<feature type="compositionally biased region" description="Low complexity" evidence="15">
    <location>
        <begin position="184"/>
        <end position="204"/>
    </location>
</feature>
<dbReference type="FunFam" id="1.10.10.440:FF:000001">
    <property type="entry name" value="Transcription elongation regulator 1 like"/>
    <property type="match status" value="1"/>
</dbReference>
<feature type="region of interest" description="Disordered" evidence="15">
    <location>
        <begin position="1"/>
        <end position="111"/>
    </location>
</feature>
<keyword evidence="5" id="KW-0597">Phosphoprotein</keyword>
<evidence type="ECO:0000256" key="4">
    <source>
        <dbReference type="ARBA" id="ARBA00022499"/>
    </source>
</evidence>
<dbReference type="SUPFAM" id="SSF81698">
    <property type="entry name" value="FF domain"/>
    <property type="match status" value="5"/>
</dbReference>
<evidence type="ECO:0000256" key="12">
    <source>
        <dbReference type="ARBA" id="ARBA00072019"/>
    </source>
</evidence>
<feature type="region of interest" description="Disordered" evidence="15">
    <location>
        <begin position="898"/>
        <end position="942"/>
    </location>
</feature>
<dbReference type="InterPro" id="IPR036020">
    <property type="entry name" value="WW_dom_sf"/>
</dbReference>
<keyword evidence="4" id="KW-1017">Isopeptide bond</keyword>
<evidence type="ECO:0000259" key="16">
    <source>
        <dbReference type="PROSITE" id="PS50020"/>
    </source>
</evidence>
<evidence type="ECO:0000256" key="11">
    <source>
        <dbReference type="ARBA" id="ARBA00023242"/>
    </source>
</evidence>
<keyword evidence="6" id="KW-0677">Repeat</keyword>
<feature type="compositionally biased region" description="Polar residues" evidence="15">
    <location>
        <begin position="370"/>
        <end position="398"/>
    </location>
</feature>
<dbReference type="FunFam" id="1.10.10.440:FF:000004">
    <property type="entry name" value="Transcription elongation regulator 1 like"/>
    <property type="match status" value="1"/>
</dbReference>
<keyword evidence="10" id="KW-0804">Transcription</keyword>